<dbReference type="Proteomes" id="UP000658720">
    <property type="component" value="Unassembled WGS sequence"/>
</dbReference>
<sequence>MNQISEIRAQLRPHMGWHGARLSFVALFLVALFRAKTVNLGELATVWGGNAEESSNYKRMQRFFKSFDVNMDKIAKMVMRIAGIPQPWVLSIDRTNWSFGTTHFNILMLCVVYEGIGYPLMWTMLEKKKGNSNSTERMDLLERFEKLFPQVKIDYLAGDREFIGKPWLSYLMMDKPIPFRLRMGQTDKISQGKGQPSITGAHLFRSLAIGETRILPGKRWVWGRPVYVIGTRLDPKQKSGKTDDDFLIIITTHHPEGALADYSRRWGIETLFGALKTRGFCLESTHFTDKLRLSKLLALLAIAFVWAMKAGIWRHSHKPIRIIRAHGRRARSLFRYGFDLLRRFFIFPTPSLPESGFCPIQLLSCT</sequence>
<keyword evidence="3" id="KW-1185">Reference proteome</keyword>
<dbReference type="InterPro" id="IPR047658">
    <property type="entry name" value="IS4-like_transpos"/>
</dbReference>
<evidence type="ECO:0000259" key="1">
    <source>
        <dbReference type="Pfam" id="PF01609"/>
    </source>
</evidence>
<dbReference type="SUPFAM" id="SSF53098">
    <property type="entry name" value="Ribonuclease H-like"/>
    <property type="match status" value="1"/>
</dbReference>
<dbReference type="InterPro" id="IPR012337">
    <property type="entry name" value="RNaseH-like_sf"/>
</dbReference>
<dbReference type="InterPro" id="IPR002559">
    <property type="entry name" value="Transposase_11"/>
</dbReference>
<dbReference type="Pfam" id="PF01609">
    <property type="entry name" value="DDE_Tnp_1"/>
    <property type="match status" value="1"/>
</dbReference>
<accession>A0ABR9VRM9</accession>
<dbReference type="NCBIfam" id="NF033591">
    <property type="entry name" value="transpos_IS4_2"/>
    <property type="match status" value="1"/>
</dbReference>
<gene>
    <name evidence="2" type="ORF">IQ217_09175</name>
</gene>
<proteinExistence type="predicted"/>
<reference evidence="2 3" key="1">
    <citation type="submission" date="2020-10" db="EMBL/GenBank/DDBJ databases">
        <authorList>
            <person name="Castelo-Branco R."/>
            <person name="Eusebio N."/>
            <person name="Adriana R."/>
            <person name="Vieira A."/>
            <person name="Brugerolle De Fraissinette N."/>
            <person name="Rezende De Castro R."/>
            <person name="Schneider M.P."/>
            <person name="Vasconcelos V."/>
            <person name="Leao P.N."/>
        </authorList>
    </citation>
    <scope>NUCLEOTIDE SEQUENCE [LARGE SCALE GENOMIC DNA]</scope>
    <source>
        <strain evidence="2 3">LEGE 00031</strain>
    </source>
</reference>
<comment type="caution">
    <text evidence="2">The sequence shown here is derived from an EMBL/GenBank/DDBJ whole genome shotgun (WGS) entry which is preliminary data.</text>
</comment>
<feature type="domain" description="Transposase IS4-like" evidence="1">
    <location>
        <begin position="86"/>
        <end position="305"/>
    </location>
</feature>
<name>A0ABR9VRM9_9SYNC</name>
<dbReference type="EMBL" id="JADEVV010000021">
    <property type="protein sequence ID" value="MBE9254009.1"/>
    <property type="molecule type" value="Genomic_DNA"/>
</dbReference>
<dbReference type="RefSeq" id="WP_194019709.1">
    <property type="nucleotide sequence ID" value="NZ_JADEVV010000021.1"/>
</dbReference>
<evidence type="ECO:0000313" key="2">
    <source>
        <dbReference type="EMBL" id="MBE9254009.1"/>
    </source>
</evidence>
<organism evidence="2 3">
    <name type="scientific">Synechocystis salina LEGE 00031</name>
    <dbReference type="NCBI Taxonomy" id="1828736"/>
    <lineage>
        <taxon>Bacteria</taxon>
        <taxon>Bacillati</taxon>
        <taxon>Cyanobacteriota</taxon>
        <taxon>Cyanophyceae</taxon>
        <taxon>Synechococcales</taxon>
        <taxon>Merismopediaceae</taxon>
        <taxon>Synechocystis</taxon>
    </lineage>
</organism>
<evidence type="ECO:0000313" key="3">
    <source>
        <dbReference type="Proteomes" id="UP000658720"/>
    </source>
</evidence>
<protein>
    <submittedName>
        <fullName evidence="2">IS4 family transposase</fullName>
    </submittedName>
</protein>